<dbReference type="GO" id="GO:0005829">
    <property type="term" value="C:cytosol"/>
    <property type="evidence" value="ECO:0007669"/>
    <property type="project" value="TreeGrafter"/>
</dbReference>
<dbReference type="PANTHER" id="PTHR46797:SF1">
    <property type="entry name" value="METHYLPHOSPHONATE SYNTHASE"/>
    <property type="match status" value="1"/>
</dbReference>
<proteinExistence type="predicted"/>
<evidence type="ECO:0000256" key="1">
    <source>
        <dbReference type="ARBA" id="ARBA00023125"/>
    </source>
</evidence>
<dbReference type="Gene3D" id="1.10.260.40">
    <property type="entry name" value="lambda repressor-like DNA-binding domains"/>
    <property type="match status" value="1"/>
</dbReference>
<dbReference type="InterPro" id="IPR001387">
    <property type="entry name" value="Cro/C1-type_HTH"/>
</dbReference>
<dbReference type="InterPro" id="IPR050807">
    <property type="entry name" value="TransReg_Diox_bact_type"/>
</dbReference>
<dbReference type="GO" id="GO:0003700">
    <property type="term" value="F:DNA-binding transcription factor activity"/>
    <property type="evidence" value="ECO:0007669"/>
    <property type="project" value="TreeGrafter"/>
</dbReference>
<dbReference type="SUPFAM" id="SSF47413">
    <property type="entry name" value="lambda repressor-like DNA-binding domains"/>
    <property type="match status" value="1"/>
</dbReference>
<sequence>MDETFFAERIASLRNQKNVSAREMSLAIGQNASYINRIENHRALPSMQCFFYICEYLGVTPSEFFDTSNPNPEKISRILQELSSCNEKQLNTILLVIENFKKN</sequence>
<comment type="caution">
    <text evidence="3">The sequence shown here is derived from an EMBL/GenBank/DDBJ whole genome shotgun (WGS) entry which is preliminary data.</text>
</comment>
<evidence type="ECO:0000259" key="2">
    <source>
        <dbReference type="PROSITE" id="PS50943"/>
    </source>
</evidence>
<dbReference type="Proteomes" id="UP000613208">
    <property type="component" value="Unassembled WGS sequence"/>
</dbReference>
<dbReference type="Pfam" id="PF12844">
    <property type="entry name" value="HTH_19"/>
    <property type="match status" value="1"/>
</dbReference>
<dbReference type="GO" id="GO:0003677">
    <property type="term" value="F:DNA binding"/>
    <property type="evidence" value="ECO:0007669"/>
    <property type="project" value="UniProtKB-KW"/>
</dbReference>
<keyword evidence="1" id="KW-0238">DNA-binding</keyword>
<dbReference type="RefSeq" id="WP_201309662.1">
    <property type="nucleotide sequence ID" value="NZ_BLYI01000006.1"/>
</dbReference>
<protein>
    <recommendedName>
        <fullName evidence="2">HTH cro/C1-type domain-containing protein</fullName>
    </recommendedName>
</protein>
<name>A0A916Q408_9FIRM</name>
<reference evidence="3" key="1">
    <citation type="submission" date="2020-06" db="EMBL/GenBank/DDBJ databases">
        <title>Characterization of fructooligosaccharide metabolism and fructooligosaccharide-degrading enzymes in human commensal butyrate producers.</title>
        <authorList>
            <person name="Tanno H."/>
            <person name="Fujii T."/>
            <person name="Hirano K."/>
            <person name="Maeno S."/>
            <person name="Tonozuka T."/>
            <person name="Sakamoto M."/>
            <person name="Ohkuma M."/>
            <person name="Tochio T."/>
            <person name="Endo A."/>
        </authorList>
    </citation>
    <scope>NUCLEOTIDE SEQUENCE</scope>
    <source>
        <strain evidence="3">JCM 17466</strain>
    </source>
</reference>
<dbReference type="AlphaFoldDB" id="A0A916Q408"/>
<dbReference type="InterPro" id="IPR010982">
    <property type="entry name" value="Lambda_DNA-bd_dom_sf"/>
</dbReference>
<keyword evidence="4" id="KW-1185">Reference proteome</keyword>
<accession>A0A916Q408</accession>
<evidence type="ECO:0000313" key="4">
    <source>
        <dbReference type="Proteomes" id="UP000613208"/>
    </source>
</evidence>
<dbReference type="SMART" id="SM00530">
    <property type="entry name" value="HTH_XRE"/>
    <property type="match status" value="1"/>
</dbReference>
<dbReference type="CDD" id="cd00093">
    <property type="entry name" value="HTH_XRE"/>
    <property type="match status" value="1"/>
</dbReference>
<feature type="domain" description="HTH cro/C1-type" evidence="2">
    <location>
        <begin position="10"/>
        <end position="64"/>
    </location>
</feature>
<evidence type="ECO:0000313" key="3">
    <source>
        <dbReference type="EMBL" id="GFO83912.1"/>
    </source>
</evidence>
<gene>
    <name evidence="3" type="ORF">ANBU17_02590</name>
</gene>
<dbReference type="EMBL" id="BLYI01000006">
    <property type="protein sequence ID" value="GFO83912.1"/>
    <property type="molecule type" value="Genomic_DNA"/>
</dbReference>
<dbReference type="PROSITE" id="PS50943">
    <property type="entry name" value="HTH_CROC1"/>
    <property type="match status" value="1"/>
</dbReference>
<dbReference type="PANTHER" id="PTHR46797">
    <property type="entry name" value="HTH-TYPE TRANSCRIPTIONAL REGULATOR"/>
    <property type="match status" value="1"/>
</dbReference>
<organism evidence="3 4">
    <name type="scientific">Anaerostipes butyraticus</name>
    <dbReference type="NCBI Taxonomy" id="645466"/>
    <lineage>
        <taxon>Bacteria</taxon>
        <taxon>Bacillati</taxon>
        <taxon>Bacillota</taxon>
        <taxon>Clostridia</taxon>
        <taxon>Lachnospirales</taxon>
        <taxon>Lachnospiraceae</taxon>
        <taxon>Anaerostipes</taxon>
    </lineage>
</organism>